<feature type="region of interest" description="Disordered" evidence="1">
    <location>
        <begin position="1"/>
        <end position="111"/>
    </location>
</feature>
<evidence type="ECO:0000256" key="1">
    <source>
        <dbReference type="SAM" id="MobiDB-lite"/>
    </source>
</evidence>
<proteinExistence type="predicted"/>
<reference evidence="2" key="1">
    <citation type="submission" date="2019-08" db="EMBL/GenBank/DDBJ databases">
        <authorList>
            <person name="Kucharzyk K."/>
            <person name="Murdoch R.W."/>
            <person name="Higgins S."/>
            <person name="Loffler F."/>
        </authorList>
    </citation>
    <scope>NUCLEOTIDE SEQUENCE</scope>
</reference>
<gene>
    <name evidence="2" type="ORF">SDC9_118969</name>
</gene>
<dbReference type="AlphaFoldDB" id="A0A645C2E7"/>
<feature type="region of interest" description="Disordered" evidence="1">
    <location>
        <begin position="158"/>
        <end position="177"/>
    </location>
</feature>
<name>A0A645C2E7_9ZZZZ</name>
<feature type="compositionally biased region" description="Basic residues" evidence="1">
    <location>
        <begin position="66"/>
        <end position="78"/>
    </location>
</feature>
<dbReference type="EMBL" id="VSSQ01024466">
    <property type="protein sequence ID" value="MPM71996.1"/>
    <property type="molecule type" value="Genomic_DNA"/>
</dbReference>
<organism evidence="2">
    <name type="scientific">bioreactor metagenome</name>
    <dbReference type="NCBI Taxonomy" id="1076179"/>
    <lineage>
        <taxon>unclassified sequences</taxon>
        <taxon>metagenomes</taxon>
        <taxon>ecological metagenomes</taxon>
    </lineage>
</organism>
<feature type="compositionally biased region" description="Basic residues" evidence="1">
    <location>
        <begin position="14"/>
        <end position="28"/>
    </location>
</feature>
<sequence>MSLPHFLAIDDKSGHHRRDAHYQKQRHAFRNEEVGVNPRRRGGDGRRTLNHKVPAQGNAVAEQVQRHSRSQRLKPLLHRQREQNGPHQRYGRGRPQEQREDQHGYSKNPPRYVRILHHDGHGPHHDTVAAKIRQALGQRRNQRDGRDNFHEFLGRIQDRRKHGLNGSRQRAIGRKAD</sequence>
<evidence type="ECO:0000313" key="2">
    <source>
        <dbReference type="EMBL" id="MPM71996.1"/>
    </source>
</evidence>
<protein>
    <submittedName>
        <fullName evidence="2">Uncharacterized protein</fullName>
    </submittedName>
</protein>
<accession>A0A645C2E7</accession>
<comment type="caution">
    <text evidence="2">The sequence shown here is derived from an EMBL/GenBank/DDBJ whole genome shotgun (WGS) entry which is preliminary data.</text>
</comment>
<feature type="compositionally biased region" description="Basic and acidic residues" evidence="1">
    <location>
        <begin position="94"/>
        <end position="104"/>
    </location>
</feature>